<gene>
    <name evidence="1" type="ORF">D6D85_14525</name>
</gene>
<proteinExistence type="predicted"/>
<reference evidence="1 2" key="1">
    <citation type="submission" date="2018-10" db="EMBL/GenBank/DDBJ databases">
        <title>Co-occurring genomic capacity for anaerobic methane metabolism and dissimilatory sulfite reduction discovered in the Korarchaeota.</title>
        <authorList>
            <person name="Mckay L.J."/>
            <person name="Dlakic M."/>
            <person name="Fields M.W."/>
            <person name="Delmont T.O."/>
            <person name="Eren A.M."/>
            <person name="Jay Z.J."/>
            <person name="Klingelsmith K.B."/>
            <person name="Rusch D.B."/>
            <person name="Inskeep W.P."/>
        </authorList>
    </citation>
    <scope>NUCLEOTIDE SEQUENCE [LARGE SCALE GENOMIC DNA]</scope>
    <source>
        <strain evidence="1 2">MDKW</strain>
    </source>
</reference>
<accession>A0A3R9QUA1</accession>
<dbReference type="Proteomes" id="UP000277582">
    <property type="component" value="Unassembled WGS sequence"/>
</dbReference>
<name>A0A3R9QUA1_9CREN</name>
<keyword evidence="2" id="KW-1185">Reference proteome</keyword>
<evidence type="ECO:0000313" key="2">
    <source>
        <dbReference type="Proteomes" id="UP000277582"/>
    </source>
</evidence>
<dbReference type="AlphaFoldDB" id="A0A3R9QUA1"/>
<dbReference type="EMBL" id="RCOS01000161">
    <property type="protein sequence ID" value="RSN72284.1"/>
    <property type="molecule type" value="Genomic_DNA"/>
</dbReference>
<organism evidence="1 2">
    <name type="scientific">Candidatus Methanodesulfokora washburnensis</name>
    <dbReference type="NCBI Taxonomy" id="2478471"/>
    <lineage>
        <taxon>Archaea</taxon>
        <taxon>Thermoproteota</taxon>
        <taxon>Candidatus Korarchaeia</taxon>
        <taxon>Candidatus Korarchaeia incertae sedis</taxon>
        <taxon>Candidatus Methanodesulfokora</taxon>
    </lineage>
</organism>
<comment type="caution">
    <text evidence="1">The sequence shown here is derived from an EMBL/GenBank/DDBJ whole genome shotgun (WGS) entry which is preliminary data.</text>
</comment>
<sequence length="115" mass="13916">MSEKIRKEMKKELTLEDWETLPPEKWGIYQKDDLVFIYVNSSRIFLDLKRNIAKMEKVISEYSWLYTKLFLPDEVIPCLKGFIQVLEFLSEKGWKNEFAEVYMVLFDILMLYEES</sequence>
<evidence type="ECO:0000313" key="1">
    <source>
        <dbReference type="EMBL" id="RSN72284.1"/>
    </source>
</evidence>
<dbReference type="RefSeq" id="WP_125672664.1">
    <property type="nucleotide sequence ID" value="NZ_RCOS01000161.1"/>
</dbReference>
<protein>
    <submittedName>
        <fullName evidence="1">Uncharacterized protein</fullName>
    </submittedName>
</protein>